<comment type="caution">
    <text evidence="2">The sequence shown here is derived from an EMBL/GenBank/DDBJ whole genome shotgun (WGS) entry which is preliminary data.</text>
</comment>
<sequence>MAETEDYLQITPPELWSLNGFADWCISCERFENNKMKILDYIKKGLEKIIDNTTFEEDIRQKASDLREEFQSSKTTTEYFQRVANRYQTEQQLELIENEKAIELAKMECIKVHHQITENIVEFSQKQNISSKNITLESEEKQDENRKRGGYDLHEEKSKRNAEQETPIKLDLEKFEEEYLKMKPDHMWTLRSGRRVEEEWKEINTSEVDDRLELEYSLKELLKKYTVDDVEKLREILFEPFIPNGYKYDRKFHFDLDFVNRVYRGMLPLWEVNENPFDSLKLEGWYEMNIWSHLIDPAFYNVNIDLIRGEGMSLASSDRKNVERTTSDRKKVGRKGDGVFRLHKDRLEFGAIEAGRDWEGQCGSKIITDSLKICKMLKDMLNQLAIECNMKENHVRKLRVVGMLQSGNRMQVITADLSKGYVTRIRRRKVCEVSAHLTKSKPLALVLKEIFYVKNIILRTFDIINRKDDIDIETFLDNSDEEGYRTPPRKITSNTFVTPTTERTKDVVNGKICKKKD</sequence>
<gene>
    <name evidence="2" type="ORF">RFULGI_LOCUS9644</name>
</gene>
<evidence type="ECO:0000256" key="1">
    <source>
        <dbReference type="SAM" id="MobiDB-lite"/>
    </source>
</evidence>
<evidence type="ECO:0000313" key="2">
    <source>
        <dbReference type="EMBL" id="CAG8681783.1"/>
    </source>
</evidence>
<evidence type="ECO:0000313" key="3">
    <source>
        <dbReference type="Proteomes" id="UP000789396"/>
    </source>
</evidence>
<dbReference type="EMBL" id="CAJVPZ010017681">
    <property type="protein sequence ID" value="CAG8681783.1"/>
    <property type="molecule type" value="Genomic_DNA"/>
</dbReference>
<feature type="compositionally biased region" description="Basic and acidic residues" evidence="1">
    <location>
        <begin position="143"/>
        <end position="165"/>
    </location>
</feature>
<dbReference type="OrthoDB" id="2447334at2759"/>
<reference evidence="2" key="1">
    <citation type="submission" date="2021-06" db="EMBL/GenBank/DDBJ databases">
        <authorList>
            <person name="Kallberg Y."/>
            <person name="Tangrot J."/>
            <person name="Rosling A."/>
        </authorList>
    </citation>
    <scope>NUCLEOTIDE SEQUENCE</scope>
    <source>
        <strain evidence="2">IN212</strain>
    </source>
</reference>
<organism evidence="2 3">
    <name type="scientific">Racocetra fulgida</name>
    <dbReference type="NCBI Taxonomy" id="60492"/>
    <lineage>
        <taxon>Eukaryota</taxon>
        <taxon>Fungi</taxon>
        <taxon>Fungi incertae sedis</taxon>
        <taxon>Mucoromycota</taxon>
        <taxon>Glomeromycotina</taxon>
        <taxon>Glomeromycetes</taxon>
        <taxon>Diversisporales</taxon>
        <taxon>Gigasporaceae</taxon>
        <taxon>Racocetra</taxon>
    </lineage>
</organism>
<dbReference type="Proteomes" id="UP000789396">
    <property type="component" value="Unassembled WGS sequence"/>
</dbReference>
<name>A0A9N9EJW6_9GLOM</name>
<feature type="region of interest" description="Disordered" evidence="1">
    <location>
        <begin position="134"/>
        <end position="165"/>
    </location>
</feature>
<keyword evidence="3" id="KW-1185">Reference proteome</keyword>
<dbReference type="AlphaFoldDB" id="A0A9N9EJW6"/>
<accession>A0A9N9EJW6</accession>
<proteinExistence type="predicted"/>
<protein>
    <submittedName>
        <fullName evidence="2">19963_t:CDS:1</fullName>
    </submittedName>
</protein>